<dbReference type="PROSITE" id="PS50294">
    <property type="entry name" value="WD_REPEATS_REGION"/>
    <property type="match status" value="1"/>
</dbReference>
<dbReference type="PANTHER" id="PTHR44129">
    <property type="entry name" value="WD REPEAT-CONTAINING PROTEIN POP1"/>
    <property type="match status" value="1"/>
</dbReference>
<organism evidence="4">
    <name type="scientific">Rosellinia necatrix</name>
    <name type="common">White root-rot fungus</name>
    <dbReference type="NCBI Taxonomy" id="77044"/>
    <lineage>
        <taxon>Eukaryota</taxon>
        <taxon>Fungi</taxon>
        <taxon>Dikarya</taxon>
        <taxon>Ascomycota</taxon>
        <taxon>Pezizomycotina</taxon>
        <taxon>Sordariomycetes</taxon>
        <taxon>Xylariomycetidae</taxon>
        <taxon>Xylariales</taxon>
        <taxon>Xylariaceae</taxon>
        <taxon>Rosellinia</taxon>
    </lineage>
</organism>
<evidence type="ECO:0000313" key="4">
    <source>
        <dbReference type="EMBL" id="GAP91609.2"/>
    </source>
</evidence>
<gene>
    <name evidence="4" type="ORF">SAMD00023353_6400430</name>
</gene>
<proteinExistence type="predicted"/>
<dbReference type="Pfam" id="PF00400">
    <property type="entry name" value="WD40"/>
    <property type="match status" value="1"/>
</dbReference>
<dbReference type="InterPro" id="IPR015943">
    <property type="entry name" value="WD40/YVTN_repeat-like_dom_sf"/>
</dbReference>
<dbReference type="InterPro" id="IPR050349">
    <property type="entry name" value="WD_LIS1/nudF_dynein_reg"/>
</dbReference>
<dbReference type="OMA" id="IRYACAY"/>
<dbReference type="PROSITE" id="PS50082">
    <property type="entry name" value="WD_REPEATS_2"/>
    <property type="match status" value="1"/>
</dbReference>
<protein>
    <submittedName>
        <fullName evidence="4">Putative vegetative incompatibility protein HET-E-1</fullName>
    </submittedName>
</protein>
<dbReference type="Gene3D" id="2.130.10.10">
    <property type="entry name" value="YVTN repeat-like/Quinoprotein amine dehydrogenase"/>
    <property type="match status" value="1"/>
</dbReference>
<dbReference type="InterPro" id="IPR036322">
    <property type="entry name" value="WD40_repeat_dom_sf"/>
</dbReference>
<evidence type="ECO:0000313" key="5">
    <source>
        <dbReference type="Proteomes" id="UP000054516"/>
    </source>
</evidence>
<dbReference type="Proteomes" id="UP000054516">
    <property type="component" value="Unassembled WGS sequence"/>
</dbReference>
<dbReference type="OrthoDB" id="538223at2759"/>
<dbReference type="STRING" id="77044.A0A1W2TSV3"/>
<keyword evidence="1 3" id="KW-0853">WD repeat</keyword>
<dbReference type="EMBL" id="DF977509">
    <property type="protein sequence ID" value="GAP91609.2"/>
    <property type="molecule type" value="Genomic_DNA"/>
</dbReference>
<evidence type="ECO:0000256" key="1">
    <source>
        <dbReference type="ARBA" id="ARBA00022574"/>
    </source>
</evidence>
<feature type="repeat" description="WD" evidence="3">
    <location>
        <begin position="158"/>
        <end position="190"/>
    </location>
</feature>
<reference evidence="4" key="1">
    <citation type="submission" date="2016-03" db="EMBL/GenBank/DDBJ databases">
        <title>Draft genome sequence of Rosellinia necatrix.</title>
        <authorList>
            <person name="Kanematsu S."/>
        </authorList>
    </citation>
    <scope>NUCLEOTIDE SEQUENCE [LARGE SCALE GENOMIC DNA]</scope>
    <source>
        <strain evidence="4">W97</strain>
    </source>
</reference>
<name>A0A1W2TSV3_ROSNE</name>
<keyword evidence="2" id="KW-0677">Repeat</keyword>
<evidence type="ECO:0000256" key="2">
    <source>
        <dbReference type="ARBA" id="ARBA00022737"/>
    </source>
</evidence>
<evidence type="ECO:0000256" key="3">
    <source>
        <dbReference type="PROSITE-ProRule" id="PRU00221"/>
    </source>
</evidence>
<sequence>MLRKDIYNLQQPSSSITEIEVPDPDPLASIRYACAYWTNHAIAIEDHQGGNQGGSVFCDIGGMNDFLEKKVVYWLEAMSLMESIPRAVAMLMNLESAFERNKQGDDERSSLSSIAFDAKSFTLASRSIIEICPLQVYYSALIFSPTYGGNMLHMPRVLEGHGDSVRALAFSPDDGQLASASDDGTVRLWDPTVKPSPRGQRPNMGEVRRIMVSPDGNRLASLSEDRMILPSLYNPTMPSGLTGIWRYFQMSLVWRCCYFPKIETSLGLVTESGSGILLLGSRCTPW</sequence>
<dbReference type="SUPFAM" id="SSF50978">
    <property type="entry name" value="WD40 repeat-like"/>
    <property type="match status" value="1"/>
</dbReference>
<dbReference type="AlphaFoldDB" id="A0A1W2TSV3"/>
<accession>A0A1W2TSV3</accession>
<dbReference type="InterPro" id="IPR001680">
    <property type="entry name" value="WD40_rpt"/>
</dbReference>
<dbReference type="SMART" id="SM00320">
    <property type="entry name" value="WD40"/>
    <property type="match status" value="2"/>
</dbReference>
<keyword evidence="5" id="KW-1185">Reference proteome</keyword>